<dbReference type="Proteomes" id="UP000092484">
    <property type="component" value="Unassembled WGS sequence"/>
</dbReference>
<dbReference type="Pfam" id="PF00072">
    <property type="entry name" value="Response_reg"/>
    <property type="match status" value="1"/>
</dbReference>
<dbReference type="CDD" id="cd00082">
    <property type="entry name" value="HisKA"/>
    <property type="match status" value="1"/>
</dbReference>
<dbReference type="Gene3D" id="3.30.565.10">
    <property type="entry name" value="Histidine kinase-like ATPase, C-terminal domain"/>
    <property type="match status" value="1"/>
</dbReference>
<dbReference type="SUPFAM" id="SSF47384">
    <property type="entry name" value="Homodimeric domain of signal transducing histidine kinase"/>
    <property type="match status" value="1"/>
</dbReference>
<reference evidence="9 10" key="1">
    <citation type="submission" date="2016-06" db="EMBL/GenBank/DDBJ databases">
        <title>Genome sequence of Porphyrobacter dokdonensis DSW-74.</title>
        <authorList>
            <person name="Kim J.F."/>
            <person name="Song J.Y."/>
        </authorList>
    </citation>
    <scope>NUCLEOTIDE SEQUENCE [LARGE SCALE GENOMIC DNA]</scope>
    <source>
        <strain evidence="9 10">DSW-74</strain>
    </source>
</reference>
<protein>
    <recommendedName>
        <fullName evidence="2">histidine kinase</fullName>
        <ecNumber evidence="2">2.7.13.3</ecNumber>
    </recommendedName>
</protein>
<proteinExistence type="predicted"/>
<dbReference type="STRING" id="1300349.I603_0476"/>
<dbReference type="AlphaFoldDB" id="A0A1A7BMG2"/>
<dbReference type="InterPro" id="IPR003661">
    <property type="entry name" value="HisK_dim/P_dom"/>
</dbReference>
<gene>
    <name evidence="9" type="ORF">I603_0476</name>
</gene>
<keyword evidence="6" id="KW-0812">Transmembrane</keyword>
<dbReference type="InterPro" id="IPR036097">
    <property type="entry name" value="HisK_dim/P_sf"/>
</dbReference>
<dbReference type="PANTHER" id="PTHR43065">
    <property type="entry name" value="SENSOR HISTIDINE KINASE"/>
    <property type="match status" value="1"/>
</dbReference>
<keyword evidence="6" id="KW-0472">Membrane</keyword>
<dbReference type="InterPro" id="IPR001789">
    <property type="entry name" value="Sig_transdc_resp-reg_receiver"/>
</dbReference>
<feature type="region of interest" description="Disordered" evidence="5">
    <location>
        <begin position="1"/>
        <end position="22"/>
    </location>
</feature>
<dbReference type="EC" id="2.7.13.3" evidence="2"/>
<evidence type="ECO:0000256" key="6">
    <source>
        <dbReference type="SAM" id="Phobius"/>
    </source>
</evidence>
<dbReference type="InterPro" id="IPR011006">
    <property type="entry name" value="CheY-like_superfamily"/>
</dbReference>
<dbReference type="SMART" id="SM00388">
    <property type="entry name" value="HisKA"/>
    <property type="match status" value="1"/>
</dbReference>
<feature type="domain" description="Response regulatory" evidence="8">
    <location>
        <begin position="711"/>
        <end position="826"/>
    </location>
</feature>
<dbReference type="PROSITE" id="PS50109">
    <property type="entry name" value="HIS_KIN"/>
    <property type="match status" value="1"/>
</dbReference>
<evidence type="ECO:0000256" key="5">
    <source>
        <dbReference type="SAM" id="MobiDB-lite"/>
    </source>
</evidence>
<dbReference type="PRINTS" id="PR00344">
    <property type="entry name" value="BCTRLSENSOR"/>
</dbReference>
<dbReference type="PATRIC" id="fig|1300349.4.peg.472"/>
<dbReference type="SMART" id="SM00448">
    <property type="entry name" value="REC"/>
    <property type="match status" value="1"/>
</dbReference>
<dbReference type="PANTHER" id="PTHR43065:SF42">
    <property type="entry name" value="TWO-COMPONENT SENSOR PPRA"/>
    <property type="match status" value="1"/>
</dbReference>
<organism evidence="9 10">
    <name type="scientific">Erythrobacter dokdonensis DSW-74</name>
    <dbReference type="NCBI Taxonomy" id="1300349"/>
    <lineage>
        <taxon>Bacteria</taxon>
        <taxon>Pseudomonadati</taxon>
        <taxon>Pseudomonadota</taxon>
        <taxon>Alphaproteobacteria</taxon>
        <taxon>Sphingomonadales</taxon>
        <taxon>Erythrobacteraceae</taxon>
        <taxon>Erythrobacter/Porphyrobacter group</taxon>
        <taxon>Erythrobacter</taxon>
    </lineage>
</organism>
<dbReference type="Gene3D" id="1.10.287.130">
    <property type="match status" value="1"/>
</dbReference>
<feature type="domain" description="Histidine kinase" evidence="7">
    <location>
        <begin position="456"/>
        <end position="688"/>
    </location>
</feature>
<sequence length="841" mass="89194">MSEPISRGQKRNAAQIAEPDGHLAPQPSSTMLMMLAGGILASTMVLFFATASWLVALVFVLAVAVLLGSVLVFDRMRAAPVEDLSASPDWTVTVAAIENDGEAIAITDRANRLVCANGFFIDSFGSAAAPPALPFEREGLEALARLARNAWREGAGAIEALAAPDGGIEWDISASRAGRSEDHLVWRLRPVPRVAGASLGALDLSGPFGKMLSRAGIETAITTADGVIRAVSAGFAERASGDERATLAGQDFVSFLRIDERERIFFAREGRGGTPQTLVDVPLIDPAIQGAQPGPDEATSLMLLIDSGVGIGSGWDGASQAGVAQLDALLGQLPLGLAMTDRDGRFLFGNEAFLRAVGREGRGLPAFPTDLVVREDKAALSDAVRRHGRGPTTSGDVAVRLANSPEEPVSLGLAGVRGLGEAAVLLSLADSSQENQLRRQVAQATKMQAVGQLAGGVAHDFNNVLTAIIGTCDLMLLRHIPGDSDYDDIQQIRANSNRAASLTRQLLAFSRQQTLRPEVIQLPDVVSEVSPLIKRLLGEKITYYVQHDRNLGPVRADPQQLEQVIMNLAVNARDAIQSRGSGSGRISLYTRHLHATEVVQLGSEVLPAADYTVLIVQDTGGGIPPHVLPKLFEPFFTTKEQGKGTGLGLSTAYGIVKQSGGFIFADNITDKQGHPVGARFTVYLPVHRGEVPKKRDIPAPLVSSEWSAGGKVLLVEDEDMVRAVAERALVRAGYEVRACASGEEGLAAIAEPGAAFDIVVSDVVMPGMDGPAMVRAIRAQLPAMPVLFMSGYAEEQLRRDIDIPDMHFIPKPFSVAAIGDKVGAVLRQARADQTEVEAAGR</sequence>
<evidence type="ECO:0000313" key="10">
    <source>
        <dbReference type="Proteomes" id="UP000092484"/>
    </source>
</evidence>
<name>A0A1A7BMG2_9SPHN</name>
<evidence type="ECO:0000256" key="4">
    <source>
        <dbReference type="PROSITE-ProRule" id="PRU00169"/>
    </source>
</evidence>
<evidence type="ECO:0000256" key="1">
    <source>
        <dbReference type="ARBA" id="ARBA00000085"/>
    </source>
</evidence>
<feature type="transmembrane region" description="Helical" evidence="6">
    <location>
        <begin position="31"/>
        <end position="48"/>
    </location>
</feature>
<dbReference type="PROSITE" id="PS50110">
    <property type="entry name" value="RESPONSE_REGULATORY"/>
    <property type="match status" value="1"/>
</dbReference>
<keyword evidence="10" id="KW-1185">Reference proteome</keyword>
<dbReference type="EMBL" id="LZYB01000001">
    <property type="protein sequence ID" value="OBV12345.1"/>
    <property type="molecule type" value="Genomic_DNA"/>
</dbReference>
<dbReference type="SUPFAM" id="SSF55785">
    <property type="entry name" value="PYP-like sensor domain (PAS domain)"/>
    <property type="match status" value="1"/>
</dbReference>
<dbReference type="Pfam" id="PF02518">
    <property type="entry name" value="HATPase_c"/>
    <property type="match status" value="1"/>
</dbReference>
<comment type="caution">
    <text evidence="9">The sequence shown here is derived from an EMBL/GenBank/DDBJ whole genome shotgun (WGS) entry which is preliminary data.</text>
</comment>
<evidence type="ECO:0000256" key="2">
    <source>
        <dbReference type="ARBA" id="ARBA00012438"/>
    </source>
</evidence>
<dbReference type="InterPro" id="IPR036890">
    <property type="entry name" value="HATPase_C_sf"/>
</dbReference>
<accession>A0A1A7BMG2</accession>
<feature type="modified residue" description="4-aspartylphosphate" evidence="4">
    <location>
        <position position="762"/>
    </location>
</feature>
<dbReference type="InterPro" id="IPR004358">
    <property type="entry name" value="Sig_transdc_His_kin-like_C"/>
</dbReference>
<evidence type="ECO:0000259" key="8">
    <source>
        <dbReference type="PROSITE" id="PS50110"/>
    </source>
</evidence>
<keyword evidence="3 4" id="KW-0597">Phosphoprotein</keyword>
<keyword evidence="6" id="KW-1133">Transmembrane helix</keyword>
<dbReference type="SUPFAM" id="SSF55874">
    <property type="entry name" value="ATPase domain of HSP90 chaperone/DNA topoisomerase II/histidine kinase"/>
    <property type="match status" value="1"/>
</dbReference>
<dbReference type="Gene3D" id="3.40.50.2300">
    <property type="match status" value="1"/>
</dbReference>
<dbReference type="InterPro" id="IPR005467">
    <property type="entry name" value="His_kinase_dom"/>
</dbReference>
<dbReference type="SMART" id="SM00387">
    <property type="entry name" value="HATPase_c"/>
    <property type="match status" value="1"/>
</dbReference>
<dbReference type="InterPro" id="IPR003594">
    <property type="entry name" value="HATPase_dom"/>
</dbReference>
<dbReference type="InterPro" id="IPR035965">
    <property type="entry name" value="PAS-like_dom_sf"/>
</dbReference>
<dbReference type="FunFam" id="1.10.287.130:FF:000037">
    <property type="entry name" value="Hybrid sensor histidine kinase/response regulator"/>
    <property type="match status" value="1"/>
</dbReference>
<dbReference type="SUPFAM" id="SSF52172">
    <property type="entry name" value="CheY-like"/>
    <property type="match status" value="1"/>
</dbReference>
<evidence type="ECO:0000259" key="7">
    <source>
        <dbReference type="PROSITE" id="PS50109"/>
    </source>
</evidence>
<dbReference type="Pfam" id="PF00512">
    <property type="entry name" value="HisKA"/>
    <property type="match status" value="1"/>
</dbReference>
<evidence type="ECO:0000256" key="3">
    <source>
        <dbReference type="ARBA" id="ARBA00022553"/>
    </source>
</evidence>
<dbReference type="GO" id="GO:0000155">
    <property type="term" value="F:phosphorelay sensor kinase activity"/>
    <property type="evidence" value="ECO:0007669"/>
    <property type="project" value="InterPro"/>
</dbReference>
<feature type="transmembrane region" description="Helical" evidence="6">
    <location>
        <begin position="54"/>
        <end position="73"/>
    </location>
</feature>
<evidence type="ECO:0000313" key="9">
    <source>
        <dbReference type="EMBL" id="OBV12345.1"/>
    </source>
</evidence>
<comment type="catalytic activity">
    <reaction evidence="1">
        <text>ATP + protein L-histidine = ADP + protein N-phospho-L-histidine.</text>
        <dbReference type="EC" id="2.7.13.3"/>
    </reaction>
</comment>